<evidence type="ECO:0000256" key="2">
    <source>
        <dbReference type="SAM" id="SignalP"/>
    </source>
</evidence>
<keyword evidence="2" id="KW-0732">Signal</keyword>
<evidence type="ECO:0000256" key="1">
    <source>
        <dbReference type="SAM" id="Phobius"/>
    </source>
</evidence>
<dbReference type="AlphaFoldDB" id="A0A4Z1KZ29"/>
<gene>
    <name evidence="3" type="ORF">BPOR_0097g00040</name>
</gene>
<sequence>MEYLLSFLLLPAVSWAAVIPAPASAERIADVIEIESSPRSSPICTSNCNIPSSSSPRTLELRDYDYHSNTHSFHHAKYDSDPPSGPHIPTSWKVAIGVNAFVLLITSSILGMLVWILRKEYRKRKLLQGDPGFVGAKDGFGRRMKSARNTRGMGNARSGRARAWSYDPIREEEEEGDNLGEGVRLGGLGVGVNGQRPMSMPLGMNNTLTIPGNGIEKETLENAKGKGKEGTKAKRAWKGKHVRFSSWGGEIDAGDTLGAVAGSSGKENGIAALRTETHAYVQTP</sequence>
<protein>
    <submittedName>
        <fullName evidence="3">Uncharacterized protein</fullName>
    </submittedName>
</protein>
<proteinExistence type="predicted"/>
<accession>A0A4Z1KZ29</accession>
<keyword evidence="1" id="KW-0472">Membrane</keyword>
<evidence type="ECO:0000313" key="3">
    <source>
        <dbReference type="EMBL" id="TGO89700.1"/>
    </source>
</evidence>
<keyword evidence="4" id="KW-1185">Reference proteome</keyword>
<comment type="caution">
    <text evidence="3">The sequence shown here is derived from an EMBL/GenBank/DDBJ whole genome shotgun (WGS) entry which is preliminary data.</text>
</comment>
<feature type="chain" id="PRO_5021454598" evidence="2">
    <location>
        <begin position="17"/>
        <end position="284"/>
    </location>
</feature>
<name>A0A4Z1KZ29_9HELO</name>
<reference evidence="3 4" key="1">
    <citation type="submission" date="2017-12" db="EMBL/GenBank/DDBJ databases">
        <title>Comparative genomics of Botrytis spp.</title>
        <authorList>
            <person name="Valero-Jimenez C.A."/>
            <person name="Tapia P."/>
            <person name="Veloso J."/>
            <person name="Silva-Moreno E."/>
            <person name="Staats M."/>
            <person name="Valdes J.H."/>
            <person name="Van Kan J.A.L."/>
        </authorList>
    </citation>
    <scope>NUCLEOTIDE SEQUENCE [LARGE SCALE GENOMIC DNA]</scope>
    <source>
        <strain evidence="3 4">MUCL3349</strain>
    </source>
</reference>
<dbReference type="Proteomes" id="UP000297280">
    <property type="component" value="Unassembled WGS sequence"/>
</dbReference>
<keyword evidence="1" id="KW-0812">Transmembrane</keyword>
<keyword evidence="1" id="KW-1133">Transmembrane helix</keyword>
<dbReference type="EMBL" id="PQXO01000097">
    <property type="protein sequence ID" value="TGO89700.1"/>
    <property type="molecule type" value="Genomic_DNA"/>
</dbReference>
<feature type="transmembrane region" description="Helical" evidence="1">
    <location>
        <begin position="94"/>
        <end position="117"/>
    </location>
</feature>
<evidence type="ECO:0000313" key="4">
    <source>
        <dbReference type="Proteomes" id="UP000297280"/>
    </source>
</evidence>
<feature type="signal peptide" evidence="2">
    <location>
        <begin position="1"/>
        <end position="16"/>
    </location>
</feature>
<organism evidence="3 4">
    <name type="scientific">Botrytis porri</name>
    <dbReference type="NCBI Taxonomy" id="87229"/>
    <lineage>
        <taxon>Eukaryota</taxon>
        <taxon>Fungi</taxon>
        <taxon>Dikarya</taxon>
        <taxon>Ascomycota</taxon>
        <taxon>Pezizomycotina</taxon>
        <taxon>Leotiomycetes</taxon>
        <taxon>Helotiales</taxon>
        <taxon>Sclerotiniaceae</taxon>
        <taxon>Botrytis</taxon>
    </lineage>
</organism>